<protein>
    <submittedName>
        <fullName evidence="2">Uncharacterized protein</fullName>
    </submittedName>
</protein>
<name>A0A4C1WTB3_EUMVA</name>
<evidence type="ECO:0000313" key="2">
    <source>
        <dbReference type="EMBL" id="GBP54521.1"/>
    </source>
</evidence>
<evidence type="ECO:0000256" key="1">
    <source>
        <dbReference type="SAM" id="MobiDB-lite"/>
    </source>
</evidence>
<proteinExistence type="predicted"/>
<keyword evidence="3" id="KW-1185">Reference proteome</keyword>
<evidence type="ECO:0000313" key="3">
    <source>
        <dbReference type="Proteomes" id="UP000299102"/>
    </source>
</evidence>
<gene>
    <name evidence="2" type="ORF">EVAR_47394_1</name>
</gene>
<reference evidence="2 3" key="1">
    <citation type="journal article" date="2019" name="Commun. Biol.">
        <title>The bagworm genome reveals a unique fibroin gene that provides high tensile strength.</title>
        <authorList>
            <person name="Kono N."/>
            <person name="Nakamura H."/>
            <person name="Ohtoshi R."/>
            <person name="Tomita M."/>
            <person name="Numata K."/>
            <person name="Arakawa K."/>
        </authorList>
    </citation>
    <scope>NUCLEOTIDE SEQUENCE [LARGE SCALE GENOMIC DNA]</scope>
</reference>
<sequence>MLSKLTFYSLKSSAIYCSLCQRVSCGRPLLFAPHRPASSARQTPNANRMRRSETARGRAARERERERDGAAAAKAQRPPEGDGVGAGARDGDGRTRSVLLNYLAPTALSRRSPPPRAARSARVCKRHLSGCRYRSTRERLSN</sequence>
<dbReference type="AlphaFoldDB" id="A0A4C1WTB3"/>
<feature type="region of interest" description="Disordered" evidence="1">
    <location>
        <begin position="32"/>
        <end position="123"/>
    </location>
</feature>
<accession>A0A4C1WTB3</accession>
<feature type="compositionally biased region" description="Basic and acidic residues" evidence="1">
    <location>
        <begin position="50"/>
        <end position="69"/>
    </location>
</feature>
<dbReference type="Proteomes" id="UP000299102">
    <property type="component" value="Unassembled WGS sequence"/>
</dbReference>
<dbReference type="EMBL" id="BGZK01000648">
    <property type="protein sequence ID" value="GBP54521.1"/>
    <property type="molecule type" value="Genomic_DNA"/>
</dbReference>
<comment type="caution">
    <text evidence="2">The sequence shown here is derived from an EMBL/GenBank/DDBJ whole genome shotgun (WGS) entry which is preliminary data.</text>
</comment>
<organism evidence="2 3">
    <name type="scientific">Eumeta variegata</name>
    <name type="common">Bagworm moth</name>
    <name type="synonym">Eumeta japonica</name>
    <dbReference type="NCBI Taxonomy" id="151549"/>
    <lineage>
        <taxon>Eukaryota</taxon>
        <taxon>Metazoa</taxon>
        <taxon>Ecdysozoa</taxon>
        <taxon>Arthropoda</taxon>
        <taxon>Hexapoda</taxon>
        <taxon>Insecta</taxon>
        <taxon>Pterygota</taxon>
        <taxon>Neoptera</taxon>
        <taxon>Endopterygota</taxon>
        <taxon>Lepidoptera</taxon>
        <taxon>Glossata</taxon>
        <taxon>Ditrysia</taxon>
        <taxon>Tineoidea</taxon>
        <taxon>Psychidae</taxon>
        <taxon>Oiketicinae</taxon>
        <taxon>Eumeta</taxon>
    </lineage>
</organism>